<accession>A0A5B7HFR0</accession>
<evidence type="ECO:0000313" key="2">
    <source>
        <dbReference type="EMBL" id="MPC70012.1"/>
    </source>
</evidence>
<evidence type="ECO:0000313" key="3">
    <source>
        <dbReference type="Proteomes" id="UP000324222"/>
    </source>
</evidence>
<feature type="region of interest" description="Disordered" evidence="1">
    <location>
        <begin position="1"/>
        <end position="60"/>
    </location>
</feature>
<proteinExistence type="predicted"/>
<sequence length="60" mass="7251">MRRTKETNKEEEMKNITRMKARYERGGSENKEGRLTRASEEEEKDEENTKDNEKEEENNN</sequence>
<comment type="caution">
    <text evidence="2">The sequence shown here is derived from an EMBL/GenBank/DDBJ whole genome shotgun (WGS) entry which is preliminary data.</text>
</comment>
<keyword evidence="3" id="KW-1185">Reference proteome</keyword>
<protein>
    <submittedName>
        <fullName evidence="2">Uncharacterized protein</fullName>
    </submittedName>
</protein>
<organism evidence="2 3">
    <name type="scientific">Portunus trituberculatus</name>
    <name type="common">Swimming crab</name>
    <name type="synonym">Neptunus trituberculatus</name>
    <dbReference type="NCBI Taxonomy" id="210409"/>
    <lineage>
        <taxon>Eukaryota</taxon>
        <taxon>Metazoa</taxon>
        <taxon>Ecdysozoa</taxon>
        <taxon>Arthropoda</taxon>
        <taxon>Crustacea</taxon>
        <taxon>Multicrustacea</taxon>
        <taxon>Malacostraca</taxon>
        <taxon>Eumalacostraca</taxon>
        <taxon>Eucarida</taxon>
        <taxon>Decapoda</taxon>
        <taxon>Pleocyemata</taxon>
        <taxon>Brachyura</taxon>
        <taxon>Eubrachyura</taxon>
        <taxon>Portunoidea</taxon>
        <taxon>Portunidae</taxon>
        <taxon>Portuninae</taxon>
        <taxon>Portunus</taxon>
    </lineage>
</organism>
<dbReference type="EMBL" id="VSRR010030352">
    <property type="protein sequence ID" value="MPC70012.1"/>
    <property type="molecule type" value="Genomic_DNA"/>
</dbReference>
<gene>
    <name evidence="2" type="ORF">E2C01_064247</name>
</gene>
<dbReference type="AlphaFoldDB" id="A0A5B7HFR0"/>
<reference evidence="2 3" key="1">
    <citation type="submission" date="2019-05" db="EMBL/GenBank/DDBJ databases">
        <title>Another draft genome of Portunus trituberculatus and its Hox gene families provides insights of decapod evolution.</title>
        <authorList>
            <person name="Jeong J.-H."/>
            <person name="Song I."/>
            <person name="Kim S."/>
            <person name="Choi T."/>
            <person name="Kim D."/>
            <person name="Ryu S."/>
            <person name="Kim W."/>
        </authorList>
    </citation>
    <scope>NUCLEOTIDE SEQUENCE [LARGE SCALE GENOMIC DNA]</scope>
    <source>
        <tissue evidence="2">Muscle</tissue>
    </source>
</reference>
<dbReference type="Proteomes" id="UP000324222">
    <property type="component" value="Unassembled WGS sequence"/>
</dbReference>
<name>A0A5B7HFR0_PORTR</name>
<evidence type="ECO:0000256" key="1">
    <source>
        <dbReference type="SAM" id="MobiDB-lite"/>
    </source>
</evidence>
<feature type="compositionally biased region" description="Basic and acidic residues" evidence="1">
    <location>
        <begin position="1"/>
        <end position="39"/>
    </location>
</feature>